<dbReference type="Pfam" id="PF23009">
    <property type="entry name" value="UBC_like"/>
    <property type="match status" value="1"/>
</dbReference>
<dbReference type="InterPro" id="IPR016024">
    <property type="entry name" value="ARM-type_fold"/>
</dbReference>
<keyword evidence="10" id="KW-0677">Repeat</keyword>
<evidence type="ECO:0000256" key="10">
    <source>
        <dbReference type="ARBA" id="ARBA00022737"/>
    </source>
</evidence>
<dbReference type="Pfam" id="PF13639">
    <property type="entry name" value="zf-RING_2"/>
    <property type="match status" value="1"/>
</dbReference>
<sequence length="1478" mass="166820">MDFGLSYVYIPPSFDGISPSTIVVLKNLMKKDETTKEKALMTLQKHLVQPCDVLPILDAWCTLYTRLCIDTSKKVRSISHIINGTLISRAKKQSLPYLKRTIPHWLAGSYDTDKTVARSARSSLEQAFSSEKIQKLWLAYAQEISDYCIDVLTIESPESLSDPRIVSKDDSLYKFVLVSAEAMSLLTYLLSCLPTKSIPIATTALQTCLQSDKFWALSSYIDHGILRSVLPFLTYVAENYTELLSLHTSDMIKMLRKCLSSESSAAYAPYLIRFLTVVSYKTPDIWHANEENPKKSLSPRLFLFLSKIPGIDDPLRRCIIDLISKLPQSCLSTDNYTKIISEDFYFDNLSTPISWKLLFVIISCVANTDPDSLNNFAKFLASKLSKNLSKLSVKEARNVAAELNVFWNSQPNLAQRTSELLLDEIENESRFNNLAFFLAVVSQQHPELQFPLDNKLMGMITEGSISTTAIAIVSGNEQLYEDHKELFRQKANQSLNSDTPDLKLLKSIVILDHDPEYRLNLVQESFSKLRSDPSYLSSFSELTSLFSSITLDIDQLDLYPTLLHIVDTLDVSKLSEAANSLVSIDKKFLDQDSILNLLLRIYTRCSDEGALYTVFADIMDNVITTDPLLAKKVLISKTASPFTSYIWDISSETASSRSIQTISDFVTSQLNRSDKPIDLPLLTSLGNQIKTDILSFKPFDNSMDRIFSLLDTIKDGSISPKQQFDALSFTPSDWDSAWSDIDTFLVPPSTVLSSSLGSALYLCEPKEHSTKWTDGKLLLIAMYTTSVMSFAYFDNNVTLDDVLVSQLLVLLEFVSDILNSGAVTALSTSAMSHQEWTTNILQFVTYVQNTITPLVSEGVLEYLLQHSDSNSTTSYYFNRAYAANISIKAVNWTESEASEFYETHEISSTNFLRSVSLAKIISALSLVPESIKMHRNKIAERFLRVSTDNLQEYIFTSTCLAFLVSTNETSQLFAQNRYLMIIEHALKADELDVDDIKARVASSYLLCSLLKEDYIPSKTFHAIADYISDSITLCAEMQSLDLIPLAWCSFRIYRILARIAKQHKDLSDIWEEINESVSSDILDIFYKSPSSAEFSVDTEIRDQLLSQLVLEMAPKVDLDMAMIYPILGLDSWPLQRAALVLLHDQIVRDREAMAIEAALQSDQSVNAELPVELVSFVTQVPQTRGSGNEPSHEEISYVGAFHLIFDHFESTTYKVRSDLMNSLKGTGYIAGMLDYVVSRLNIQNSTKDLPLVNSIVDELDIQDGFIGSIMRMYYECLLYCPSEAKYWWRELSNRQLRDAVLTFTEKFFSDSILDAEYAKIRQASSEFSAGQISMKVKMLKAVREVLAEFNIDEQNMEIKVTIPGAYPLQEMTISGSKRLAVKEKQWRAWILASQSIVNTQNSSISDSLILFKRNISLHFEGVEECAICYMVLQQDLSLPTKRCVTCKHKFHAICLYKWFKSSNNSSCPLCRSAFSFSA</sequence>
<dbReference type="GO" id="GO:0016567">
    <property type="term" value="P:protein ubiquitination"/>
    <property type="evidence" value="ECO:0007669"/>
    <property type="project" value="UniProtKB-UniPathway"/>
</dbReference>
<dbReference type="InterPro" id="IPR054476">
    <property type="entry name" value="Ltn1_N"/>
</dbReference>
<dbReference type="GO" id="GO:0008270">
    <property type="term" value="F:zinc ion binding"/>
    <property type="evidence" value="ECO:0007669"/>
    <property type="project" value="UniProtKB-KW"/>
</dbReference>
<evidence type="ECO:0000259" key="17">
    <source>
        <dbReference type="PROSITE" id="PS50089"/>
    </source>
</evidence>
<evidence type="ECO:0000256" key="16">
    <source>
        <dbReference type="RuleBase" id="RU367090"/>
    </source>
</evidence>
<dbReference type="SUPFAM" id="SSF48371">
    <property type="entry name" value="ARM repeat"/>
    <property type="match status" value="1"/>
</dbReference>
<dbReference type="SMART" id="SM01197">
    <property type="entry name" value="FANCL_C"/>
    <property type="match status" value="1"/>
</dbReference>
<evidence type="ECO:0000256" key="1">
    <source>
        <dbReference type="ARBA" id="ARBA00000900"/>
    </source>
</evidence>
<evidence type="ECO:0000256" key="12">
    <source>
        <dbReference type="ARBA" id="ARBA00022786"/>
    </source>
</evidence>
<dbReference type="Gene3D" id="3.30.40.10">
    <property type="entry name" value="Zinc/RING finger domain, C3HC4 (zinc finger)"/>
    <property type="match status" value="1"/>
</dbReference>
<keyword evidence="7" id="KW-0963">Cytoplasm</keyword>
<keyword evidence="11 15" id="KW-0863">Zinc-finger</keyword>
<keyword evidence="13 16" id="KW-0862">Zinc</keyword>
<evidence type="ECO:0000256" key="3">
    <source>
        <dbReference type="ARBA" id="ARBA00004906"/>
    </source>
</evidence>
<comment type="catalytic activity">
    <reaction evidence="1 16">
        <text>S-ubiquitinyl-[E2 ubiquitin-conjugating enzyme]-L-cysteine + [acceptor protein]-L-lysine = [E2 ubiquitin-conjugating enzyme]-L-cysteine + N(6)-ubiquitinyl-[acceptor protein]-L-lysine.</text>
        <dbReference type="EC" id="2.3.2.27"/>
    </reaction>
</comment>
<evidence type="ECO:0000256" key="9">
    <source>
        <dbReference type="ARBA" id="ARBA00022723"/>
    </source>
</evidence>
<dbReference type="SUPFAM" id="SSF57850">
    <property type="entry name" value="RING/U-box"/>
    <property type="match status" value="1"/>
</dbReference>
<evidence type="ECO:0000256" key="15">
    <source>
        <dbReference type="PROSITE-ProRule" id="PRU00175"/>
    </source>
</evidence>
<dbReference type="Pfam" id="PF22958">
    <property type="entry name" value="Ltn1_1st"/>
    <property type="match status" value="1"/>
</dbReference>
<dbReference type="SMART" id="SM00184">
    <property type="entry name" value="RING"/>
    <property type="match status" value="1"/>
</dbReference>
<comment type="pathway">
    <text evidence="3 16">Protein modification; protein ubiquitination.</text>
</comment>
<name>A0A1E4TMB8_9ASCO</name>
<organism evidence="18 19">
    <name type="scientific">Tortispora caseinolytica NRRL Y-17796</name>
    <dbReference type="NCBI Taxonomy" id="767744"/>
    <lineage>
        <taxon>Eukaryota</taxon>
        <taxon>Fungi</taxon>
        <taxon>Dikarya</taxon>
        <taxon>Ascomycota</taxon>
        <taxon>Saccharomycotina</taxon>
        <taxon>Trigonopsidomycetes</taxon>
        <taxon>Trigonopsidales</taxon>
        <taxon>Trigonopsidaceae</taxon>
        <taxon>Tortispora</taxon>
    </lineage>
</organism>
<keyword evidence="9 16" id="KW-0479">Metal-binding</keyword>
<comment type="subunit">
    <text evidence="16">Component of the ribosome quality control complex (RQC).</text>
</comment>
<dbReference type="EC" id="2.3.2.27" evidence="5 16"/>
<comment type="similarity">
    <text evidence="4 16">Belongs to the LTN1 family.</text>
</comment>
<comment type="function">
    <text evidence="16">E3 ubiquitin-protein ligase. Component of the ribosome quality control complex (RQC), a ribosome-associated complex that mediates ubiquitination and extraction of incompletely synthesized nascent chains for proteasomal degradation.</text>
</comment>
<proteinExistence type="inferred from homology"/>
<protein>
    <recommendedName>
        <fullName evidence="6 16">E3 ubiquitin-protein ligase listerin</fullName>
        <ecNumber evidence="5 16">2.3.2.27</ecNumber>
    </recommendedName>
    <alternativeName>
        <fullName evidence="16">RING-type E3 ubiquitin transferase listerin</fullName>
    </alternativeName>
</protein>
<keyword evidence="8 16" id="KW-0808">Transferase</keyword>
<reference evidence="19" key="1">
    <citation type="submission" date="2016-02" db="EMBL/GenBank/DDBJ databases">
        <title>Comparative genomics of biotechnologically important yeasts.</title>
        <authorList>
            <consortium name="DOE Joint Genome Institute"/>
            <person name="Riley R."/>
            <person name="Haridas S."/>
            <person name="Wolfe K.H."/>
            <person name="Lopes M.R."/>
            <person name="Hittinger C.T."/>
            <person name="Goker M."/>
            <person name="Salamov A."/>
            <person name="Wisecaver J."/>
            <person name="Long T.M."/>
            <person name="Aerts A.L."/>
            <person name="Barry K."/>
            <person name="Choi C."/>
            <person name="Clum A."/>
            <person name="Coughlan A.Y."/>
            <person name="Deshpande S."/>
            <person name="Douglass A.P."/>
            <person name="Hanson S.J."/>
            <person name="Klenk H.-P."/>
            <person name="Labutti K."/>
            <person name="Lapidus A."/>
            <person name="Lindquist E."/>
            <person name="Lipzen A."/>
            <person name="Meier-Kolthoff J.P."/>
            <person name="Ohm R.A."/>
            <person name="Otillar R.P."/>
            <person name="Pangilinan J."/>
            <person name="Peng Y."/>
            <person name="Rokas A."/>
            <person name="Rosa C.A."/>
            <person name="Scheuner C."/>
            <person name="Sibirny A.A."/>
            <person name="Slot J.C."/>
            <person name="Stielow J.B."/>
            <person name="Sun H."/>
            <person name="Kurtzman C.P."/>
            <person name="Blackwell M."/>
            <person name="Jeffries T.W."/>
            <person name="Grigoriev I.V."/>
        </authorList>
    </citation>
    <scope>NUCLEOTIDE SEQUENCE [LARGE SCALE GENOMIC DNA]</scope>
    <source>
        <strain evidence="19">NRRL Y-17796</strain>
    </source>
</reference>
<accession>A0A1E4TMB8</accession>
<evidence type="ECO:0000256" key="14">
    <source>
        <dbReference type="ARBA" id="ARBA00055150"/>
    </source>
</evidence>
<dbReference type="Proteomes" id="UP000095023">
    <property type="component" value="Unassembled WGS sequence"/>
</dbReference>
<evidence type="ECO:0000256" key="5">
    <source>
        <dbReference type="ARBA" id="ARBA00012483"/>
    </source>
</evidence>
<dbReference type="GO" id="GO:0043023">
    <property type="term" value="F:ribosomal large subunit binding"/>
    <property type="evidence" value="ECO:0007669"/>
    <property type="project" value="TreeGrafter"/>
</dbReference>
<dbReference type="GO" id="GO:0005829">
    <property type="term" value="C:cytosol"/>
    <property type="evidence" value="ECO:0007669"/>
    <property type="project" value="UniProtKB-SubCell"/>
</dbReference>
<dbReference type="Pfam" id="PF22999">
    <property type="entry name" value="LTN1_E3_ligase_6th"/>
    <property type="match status" value="1"/>
</dbReference>
<comment type="function">
    <text evidence="14">E3 ubiquitin-protein ligase component of the ribosome quality control complex (RQC), a ribosome-associated complex that mediates ubiquitination and extraction of incompletely synthesized nascent chains for proteasomal degradation. Mediates ubiquitination of proteins derived from mRNAs lacking stop codons (non-stop proteins) and other translation arrest products induced by poly-lysine sequences and tandem rare codons. Ubiquitination leads to CDC48 recruitment for extraction and degradation of the incomplete translation product. May indirectly play a role in chromatin function and transcription.</text>
</comment>
<dbReference type="OrthoDB" id="6108at2759"/>
<dbReference type="InterPro" id="IPR013083">
    <property type="entry name" value="Znf_RING/FYVE/PHD"/>
</dbReference>
<evidence type="ECO:0000256" key="11">
    <source>
        <dbReference type="ARBA" id="ARBA00022771"/>
    </source>
</evidence>
<evidence type="ECO:0000256" key="2">
    <source>
        <dbReference type="ARBA" id="ARBA00004514"/>
    </source>
</evidence>
<evidence type="ECO:0000256" key="4">
    <source>
        <dbReference type="ARBA" id="ARBA00007997"/>
    </source>
</evidence>
<dbReference type="InterPro" id="IPR054478">
    <property type="entry name" value="LTN1_UBC"/>
</dbReference>
<evidence type="ECO:0000256" key="7">
    <source>
        <dbReference type="ARBA" id="ARBA00022490"/>
    </source>
</evidence>
<dbReference type="GO" id="GO:0061630">
    <property type="term" value="F:ubiquitin protein ligase activity"/>
    <property type="evidence" value="ECO:0007669"/>
    <property type="project" value="UniProtKB-UniRule"/>
</dbReference>
<dbReference type="InterPro" id="IPR011989">
    <property type="entry name" value="ARM-like"/>
</dbReference>
<dbReference type="GO" id="GO:1990112">
    <property type="term" value="C:RQC complex"/>
    <property type="evidence" value="ECO:0007669"/>
    <property type="project" value="UniProtKB-UniRule"/>
</dbReference>
<dbReference type="InterPro" id="IPR039804">
    <property type="entry name" value="RING-CH-C4HC3_LTN1"/>
</dbReference>
<keyword evidence="12 16" id="KW-0833">Ubl conjugation pathway</keyword>
<evidence type="ECO:0000256" key="8">
    <source>
        <dbReference type="ARBA" id="ARBA00022679"/>
    </source>
</evidence>
<dbReference type="EMBL" id="KV453841">
    <property type="protein sequence ID" value="ODV92892.1"/>
    <property type="molecule type" value="Genomic_DNA"/>
</dbReference>
<dbReference type="FunFam" id="3.30.40.10:FF:000038">
    <property type="entry name" value="E3 ubiquitin-protein ligase listerin"/>
    <property type="match status" value="1"/>
</dbReference>
<dbReference type="GO" id="GO:0072344">
    <property type="term" value="P:rescue of stalled ribosome"/>
    <property type="evidence" value="ECO:0007669"/>
    <property type="project" value="UniProtKB-UniRule"/>
</dbReference>
<dbReference type="UniPathway" id="UPA00143"/>
<dbReference type="PANTHER" id="PTHR12389:SF0">
    <property type="entry name" value="E3 UBIQUITIN-PROTEIN LIGASE LISTERIN"/>
    <property type="match status" value="1"/>
</dbReference>
<gene>
    <name evidence="18" type="ORF">CANCADRAFT_30909</name>
</gene>
<evidence type="ECO:0000313" key="18">
    <source>
        <dbReference type="EMBL" id="ODV92892.1"/>
    </source>
</evidence>
<evidence type="ECO:0000313" key="19">
    <source>
        <dbReference type="Proteomes" id="UP000095023"/>
    </source>
</evidence>
<evidence type="ECO:0000256" key="13">
    <source>
        <dbReference type="ARBA" id="ARBA00022833"/>
    </source>
</evidence>
<dbReference type="PROSITE" id="PS50089">
    <property type="entry name" value="ZF_RING_2"/>
    <property type="match status" value="1"/>
</dbReference>
<dbReference type="InterPro" id="IPR001841">
    <property type="entry name" value="Znf_RING"/>
</dbReference>
<dbReference type="InterPro" id="IPR054477">
    <property type="entry name" value="LTN1_E3_ligase_6th"/>
</dbReference>
<evidence type="ECO:0000256" key="6">
    <source>
        <dbReference type="ARBA" id="ARBA00017157"/>
    </source>
</evidence>
<dbReference type="PANTHER" id="PTHR12389">
    <property type="entry name" value="ZINC FINGER PROTEIN 294"/>
    <property type="match status" value="1"/>
</dbReference>
<feature type="domain" description="RING-type" evidence="17">
    <location>
        <begin position="1425"/>
        <end position="1471"/>
    </location>
</feature>
<dbReference type="Gene3D" id="1.25.10.10">
    <property type="entry name" value="Leucine-rich Repeat Variant"/>
    <property type="match status" value="1"/>
</dbReference>
<dbReference type="GO" id="GO:1990116">
    <property type="term" value="P:ribosome-associated ubiquitin-dependent protein catabolic process"/>
    <property type="evidence" value="ECO:0007669"/>
    <property type="project" value="UniProtKB-UniRule"/>
</dbReference>
<dbReference type="CDD" id="cd16491">
    <property type="entry name" value="RING-CH-C4HC3_LTN1"/>
    <property type="match status" value="1"/>
</dbReference>
<comment type="subcellular location">
    <subcellularLocation>
        <location evidence="2">Cytoplasm</location>
        <location evidence="2">Cytosol</location>
    </subcellularLocation>
</comment>
<dbReference type="InterPro" id="IPR039795">
    <property type="entry name" value="LTN1/Rkr1"/>
</dbReference>
<keyword evidence="19" id="KW-1185">Reference proteome</keyword>